<dbReference type="InterPro" id="IPR016050">
    <property type="entry name" value="Proteasome_bsu_CS"/>
</dbReference>
<organism evidence="9 10">
    <name type="scientific">Lasius platythorax</name>
    <dbReference type="NCBI Taxonomy" id="488582"/>
    <lineage>
        <taxon>Eukaryota</taxon>
        <taxon>Metazoa</taxon>
        <taxon>Ecdysozoa</taxon>
        <taxon>Arthropoda</taxon>
        <taxon>Hexapoda</taxon>
        <taxon>Insecta</taxon>
        <taxon>Pterygota</taxon>
        <taxon>Neoptera</taxon>
        <taxon>Endopterygota</taxon>
        <taxon>Hymenoptera</taxon>
        <taxon>Apocrita</taxon>
        <taxon>Aculeata</taxon>
        <taxon>Formicoidea</taxon>
        <taxon>Formicidae</taxon>
        <taxon>Formicinae</taxon>
        <taxon>Lasius</taxon>
        <taxon>Lasius</taxon>
    </lineage>
</organism>
<dbReference type="AlphaFoldDB" id="A0AAV2P984"/>
<dbReference type="SUPFAM" id="SSF56235">
    <property type="entry name" value="N-terminal nucleophile aminohydrolases (Ntn hydrolases)"/>
    <property type="match status" value="1"/>
</dbReference>
<keyword evidence="3 8" id="KW-0647">Proteasome</keyword>
<comment type="subcellular location">
    <subcellularLocation>
        <location evidence="8">Cytoplasm</location>
    </subcellularLocation>
    <subcellularLocation>
        <location evidence="8">Nucleus</location>
    </subcellularLocation>
</comment>
<evidence type="ECO:0000256" key="8">
    <source>
        <dbReference type="RuleBase" id="RU004203"/>
    </source>
</evidence>
<dbReference type="Gene3D" id="3.60.20.10">
    <property type="entry name" value="Glutamine Phosphoribosylpyrophosphate, subunit 1, domain 1"/>
    <property type="match status" value="1"/>
</dbReference>
<evidence type="ECO:0000256" key="3">
    <source>
        <dbReference type="ARBA" id="ARBA00022942"/>
    </source>
</evidence>
<comment type="similarity">
    <text evidence="8">Belongs to the peptidase T1B family.</text>
</comment>
<evidence type="ECO:0000256" key="4">
    <source>
        <dbReference type="ARBA" id="ARBA00023242"/>
    </source>
</evidence>
<dbReference type="PANTHER" id="PTHR32194:SF2">
    <property type="entry name" value="PROTEASOME SUBUNIT BETA TYPE-1"/>
    <property type="match status" value="1"/>
</dbReference>
<evidence type="ECO:0000256" key="7">
    <source>
        <dbReference type="ARBA" id="ARBA00049625"/>
    </source>
</evidence>
<gene>
    <name evidence="9" type="ORF">LPLAT_LOCUS12935</name>
</gene>
<comment type="subunit">
    <text evidence="1">The 26S proteasome consists of a 20S proteasome core and two 19S regulatory subunits. The 20S proteasome core is a barrel-shaped complex made of 28 subunits that are arranged in four stacked rings. The two outer rings are each formed by seven alpha subunits, and the two inner rings are formed by seven beta subunits. The proteolytic activity is exerted by three beta-subunits PSMB5, PSMB6 and PSMB7.</text>
</comment>
<dbReference type="PROSITE" id="PS00854">
    <property type="entry name" value="PROTEASOME_BETA_1"/>
    <property type="match status" value="1"/>
</dbReference>
<dbReference type="CDD" id="cd03758">
    <property type="entry name" value="proteasome_beta_type_2"/>
    <property type="match status" value="1"/>
</dbReference>
<dbReference type="InterPro" id="IPR023333">
    <property type="entry name" value="Proteasome_suB-type"/>
</dbReference>
<evidence type="ECO:0000256" key="5">
    <source>
        <dbReference type="ARBA" id="ARBA00024953"/>
    </source>
</evidence>
<dbReference type="GO" id="GO:0010498">
    <property type="term" value="P:proteasomal protein catabolic process"/>
    <property type="evidence" value="ECO:0007669"/>
    <property type="project" value="InterPro"/>
</dbReference>
<comment type="subunit">
    <text evidence="8">Component of the proteasome complex.</text>
</comment>
<sequence length="210" mass="23768">MECLIGIQCKDFVLVAADMTTTQSIIVMKNDEHKIHKISNKLVMAISGESGDTTQFSEYIGKNIQLYKMRNGYELSPKAAACFTRRNLADYLRSRTPYFVNMLLAGYDDDTGPELYFIDYLASCVKVPYATHGYGGMFSMSVLDRYYKYALADCTEEEAYVLLKKCVREIQKRLIVNLPNFKVQKISKDGIKDMQPITAENLAVESVAKA</sequence>
<keyword evidence="10" id="KW-1185">Reference proteome</keyword>
<dbReference type="Pfam" id="PF00227">
    <property type="entry name" value="Proteasome"/>
    <property type="match status" value="1"/>
</dbReference>
<proteinExistence type="inferred from homology"/>
<dbReference type="PANTHER" id="PTHR32194">
    <property type="entry name" value="METALLOPROTEASE TLDD"/>
    <property type="match status" value="1"/>
</dbReference>
<name>A0AAV2P984_9HYME</name>
<comment type="function">
    <text evidence="8">Component of the proteasome, a multicatalytic proteinase complex which is characterized by its ability to cleave peptides with Arg, Phe, Tyr, Leu, and Glu adjacent to the leaving group at neutral or slightly basic pH. The proteasome has an ATP-dependent proteolytic activity.</text>
</comment>
<evidence type="ECO:0000256" key="6">
    <source>
        <dbReference type="ARBA" id="ARBA00026071"/>
    </source>
</evidence>
<accession>A0AAV2P984</accession>
<evidence type="ECO:0000313" key="9">
    <source>
        <dbReference type="EMBL" id="CAL1687705.1"/>
    </source>
</evidence>
<keyword evidence="2 8" id="KW-0963">Cytoplasm</keyword>
<comment type="function">
    <text evidence="5">Non-catalytic component of the proteasome, a multicatalytic proteinase complex which is characterized by its ability to cleave peptides with Arg, Phe, Tyr, Leu, and Glu adjacent to the leaving group at neutral or slightly basic pH. The proteasome has an ATP-dependent proteolytic activity.</text>
</comment>
<dbReference type="InterPro" id="IPR001353">
    <property type="entry name" value="Proteasome_sua/b"/>
</dbReference>
<reference evidence="9" key="1">
    <citation type="submission" date="2024-04" db="EMBL/GenBank/DDBJ databases">
        <authorList>
            <consortium name="Molecular Ecology Group"/>
        </authorList>
    </citation>
    <scope>NUCLEOTIDE SEQUENCE</scope>
</reference>
<dbReference type="InterPro" id="IPR029055">
    <property type="entry name" value="Ntn_hydrolases_N"/>
</dbReference>
<protein>
    <recommendedName>
        <fullName evidence="8">Proteasome subunit beta</fullName>
    </recommendedName>
</protein>
<dbReference type="PROSITE" id="PS51476">
    <property type="entry name" value="PROTEASOME_BETA_2"/>
    <property type="match status" value="1"/>
</dbReference>
<dbReference type="FunFam" id="3.60.20.10:FF:000008">
    <property type="entry name" value="Proteasome subunit beta type-4"/>
    <property type="match status" value="1"/>
</dbReference>
<keyword evidence="4 8" id="KW-0539">Nucleus</keyword>
<dbReference type="GO" id="GO:0005737">
    <property type="term" value="C:cytoplasm"/>
    <property type="evidence" value="ECO:0007669"/>
    <property type="project" value="UniProtKB-SubCell"/>
</dbReference>
<dbReference type="InterPro" id="IPR035206">
    <property type="entry name" value="Proteasome_beta2"/>
</dbReference>
<comment type="function">
    <text evidence="7">Non-catalytic component of the 20S core proteasome complex involved in the proteolytic degradation of most intracellular proteins. This complex plays numerous essential roles within the cell by associating with different regulatory particles. Associated with two 19S regulatory particles, forms the 26S proteasome and thus participates in the ATP-dependent degradation of ubiquitinated proteins. The 26S proteasome plays a key role in the maintenance of protein homeostasis by removing misfolded or damaged proteins that could impair cellular functions, and by removing proteins whose functions are no longer required. Associated with the PA200 or PA28, the 20S proteasome mediates ubiquitin-independent protein degradation. This type of proteolysis is required in several pathways including spermatogenesis (20S-PA200 complex) or generation of a subset of MHC class I-presented antigenic peptides (20S-PA28 complex).</text>
</comment>
<dbReference type="GO" id="GO:0005634">
    <property type="term" value="C:nucleus"/>
    <property type="evidence" value="ECO:0007669"/>
    <property type="project" value="UniProtKB-SubCell"/>
</dbReference>
<dbReference type="GO" id="GO:0005839">
    <property type="term" value="C:proteasome core complex"/>
    <property type="evidence" value="ECO:0007669"/>
    <property type="project" value="InterPro"/>
</dbReference>
<comment type="subunit">
    <text evidence="6">The 26S proteasome consists of a 20S proteasome core and two 19S regulatory subunits. The 20S proteasome core is composed of 28 subunits that are arranged in four stacked rings, resulting in a barrel-shaped structure. The two end rings are each formed by seven alpha subunits, and the two central rings are each formed by seven beta subunits. The catalytic chamber with the active sites is on the inside of the barrel.</text>
</comment>
<evidence type="ECO:0000256" key="1">
    <source>
        <dbReference type="ARBA" id="ARBA00011656"/>
    </source>
</evidence>
<dbReference type="Proteomes" id="UP001497644">
    <property type="component" value="Chromosome 8"/>
</dbReference>
<evidence type="ECO:0000256" key="2">
    <source>
        <dbReference type="ARBA" id="ARBA00022490"/>
    </source>
</evidence>
<evidence type="ECO:0000313" key="10">
    <source>
        <dbReference type="Proteomes" id="UP001497644"/>
    </source>
</evidence>
<dbReference type="EMBL" id="OZ034831">
    <property type="protein sequence ID" value="CAL1687705.1"/>
    <property type="molecule type" value="Genomic_DNA"/>
</dbReference>